<dbReference type="PANTHER" id="PTHR14927">
    <property type="entry name" value="NUCLEOLAR PROTEIN 10"/>
    <property type="match status" value="1"/>
</dbReference>
<dbReference type="AlphaFoldDB" id="A0A7R9BLN1"/>
<dbReference type="InterPro" id="IPR036322">
    <property type="entry name" value="WD40_repeat_dom_sf"/>
</dbReference>
<dbReference type="Pfam" id="PF08159">
    <property type="entry name" value="NUC153"/>
    <property type="match status" value="1"/>
</dbReference>
<organism evidence="13">
    <name type="scientific">Notodromas monacha</name>
    <dbReference type="NCBI Taxonomy" id="399045"/>
    <lineage>
        <taxon>Eukaryota</taxon>
        <taxon>Metazoa</taxon>
        <taxon>Ecdysozoa</taxon>
        <taxon>Arthropoda</taxon>
        <taxon>Crustacea</taxon>
        <taxon>Oligostraca</taxon>
        <taxon>Ostracoda</taxon>
        <taxon>Podocopa</taxon>
        <taxon>Podocopida</taxon>
        <taxon>Cypridocopina</taxon>
        <taxon>Cypridoidea</taxon>
        <taxon>Cyprididae</taxon>
        <taxon>Notodromas</taxon>
    </lineage>
</organism>
<proteinExistence type="inferred from homology"/>
<evidence type="ECO:0000256" key="5">
    <source>
        <dbReference type="ARBA" id="ARBA00022737"/>
    </source>
</evidence>
<evidence type="ECO:0000256" key="2">
    <source>
        <dbReference type="ARBA" id="ARBA00005264"/>
    </source>
</evidence>
<feature type="domain" description="NUC153" evidence="10">
    <location>
        <begin position="645"/>
        <end position="671"/>
    </location>
</feature>
<name>A0A7R9BLN1_9CRUS</name>
<dbReference type="EMBL" id="CAJPEX010000963">
    <property type="protein sequence ID" value="CAG0917772.1"/>
    <property type="molecule type" value="Genomic_DNA"/>
</dbReference>
<evidence type="ECO:0000256" key="4">
    <source>
        <dbReference type="ARBA" id="ARBA00022574"/>
    </source>
</evidence>
<dbReference type="Gene3D" id="2.130.10.10">
    <property type="entry name" value="YVTN repeat-like/Quinoprotein amine dehydrogenase"/>
    <property type="match status" value="1"/>
</dbReference>
<keyword evidence="8" id="KW-0812">Transmembrane</keyword>
<sequence>MVRRFSMLCFSVLVLVLICLPGLSESRGPRFGNKPHPGRVEHIYPGTHGEIVYHQDPRIFQGSDALKQGSVQIDAGGYWETWKFGKTGLKEGAVVNQKLDDSSGYYEGISKPKYEYRRYQGFRNVNAATPRICTVSSGIFGSMIAALTLILTLLITSASSRMSSIFCLVQHAPAVERKSLNSEEQMEVLCPTNDVKIYNLSAGKSLPEWISARKRRRLVQKDVDIRQRIELIQDFDMPDVSNVVEVSRDNQYIFAAGIYKPRIKCFDVSNMSLKFERCLDAEVIKLLLLSEDYKKLIILEQDRYVEFHTQQGFYHKIRIPRFGRDMVYNDTNCDLYLSGTGSEIYRYNLEAGQFQAPFSSSLCPSLTKLDLNVRHYLLSSGSMNGVVEARDPRSRQVVGSVVAADVPITSLKSRNDGLITAVGTSDGRVILYDIRSPTPLLMKDHFNKLPIKSIAFHSNPDLVFSVDSKVLKMWDRKSGEPYTAIESKSELNGLCAVPETGLLFMPNESKKMLTYYIPSLGPAPRWCSFLDNLTEELEETTGNVLYDDYKFVTKNELEELGLGHLIGSDLLRAYMHGYFIDRRLHERAKIVANPFAFEDYRKRRIKEKLGEATESRVKIEDSLPKVNRSLAKKLNEANDPRLIEDERFGVMFKNPDFQIDEQSDDYRLLNPLVANLEKRSRMKKENVAKAKEFRLADEMMVDGDASSSDESSEDEREIAKELRKQYREMQRKRPSSPSVEREPEETKAVVKEIDDPSKSQARQKRKATLGELLEKRDEDEVVANHALGSKEITFKLKSRRNNLREVEKKQHLEERKRLRRPVGPMRGRRILR</sequence>
<keyword evidence="14" id="KW-1185">Reference proteome</keyword>
<dbReference type="InterPro" id="IPR001680">
    <property type="entry name" value="WD40_rpt"/>
</dbReference>
<feature type="region of interest" description="Disordered" evidence="7">
    <location>
        <begin position="699"/>
        <end position="718"/>
    </location>
</feature>
<feature type="domain" description="Nucleolar protein 10-like N-terminal" evidence="12">
    <location>
        <begin position="192"/>
        <end position="540"/>
    </location>
</feature>
<dbReference type="InterPro" id="IPR056550">
    <property type="entry name" value="NOL10_2nd"/>
</dbReference>
<evidence type="ECO:0000313" key="13">
    <source>
        <dbReference type="EMBL" id="CAD7277620.1"/>
    </source>
</evidence>
<feature type="domain" description="Nucleolar protein 10-like second" evidence="11">
    <location>
        <begin position="545"/>
        <end position="593"/>
    </location>
</feature>
<feature type="compositionally biased region" description="Basic and acidic residues" evidence="7">
    <location>
        <begin position="739"/>
        <end position="757"/>
    </location>
</feature>
<keyword evidence="4" id="KW-0853">WD repeat</keyword>
<keyword evidence="8" id="KW-1133">Transmembrane helix</keyword>
<accession>A0A7R9BLN1</accession>
<dbReference type="SMART" id="SM00320">
    <property type="entry name" value="WD40"/>
    <property type="match status" value="2"/>
</dbReference>
<evidence type="ECO:0000256" key="8">
    <source>
        <dbReference type="SAM" id="Phobius"/>
    </source>
</evidence>
<reference evidence="13" key="1">
    <citation type="submission" date="2020-11" db="EMBL/GenBank/DDBJ databases">
        <authorList>
            <person name="Tran Van P."/>
        </authorList>
    </citation>
    <scope>NUCLEOTIDE SEQUENCE</scope>
</reference>
<dbReference type="GO" id="GO:0000462">
    <property type="term" value="P:maturation of SSU-rRNA from tricistronic rRNA transcript (SSU-rRNA, 5.8S rRNA, LSU-rRNA)"/>
    <property type="evidence" value="ECO:0007669"/>
    <property type="project" value="TreeGrafter"/>
</dbReference>
<dbReference type="Pfam" id="PF23097">
    <property type="entry name" value="NOL10_2nd"/>
    <property type="match status" value="1"/>
</dbReference>
<evidence type="ECO:0000259" key="10">
    <source>
        <dbReference type="Pfam" id="PF08159"/>
    </source>
</evidence>
<dbReference type="InterPro" id="IPR012580">
    <property type="entry name" value="NUC153"/>
</dbReference>
<feature type="signal peptide" evidence="9">
    <location>
        <begin position="1"/>
        <end position="26"/>
    </location>
</feature>
<evidence type="ECO:0000256" key="6">
    <source>
        <dbReference type="ARBA" id="ARBA00023242"/>
    </source>
</evidence>
<dbReference type="GO" id="GO:0030686">
    <property type="term" value="C:90S preribosome"/>
    <property type="evidence" value="ECO:0007669"/>
    <property type="project" value="TreeGrafter"/>
</dbReference>
<keyword evidence="6" id="KW-0539">Nucleus</keyword>
<gene>
    <name evidence="13" type="ORF">NMOB1V02_LOCUS5350</name>
</gene>
<dbReference type="Pfam" id="PF23098">
    <property type="entry name" value="Beta-prop_NOL10_N"/>
    <property type="match status" value="1"/>
</dbReference>
<keyword evidence="8" id="KW-0472">Membrane</keyword>
<comment type="subcellular location">
    <subcellularLocation>
        <location evidence="1">Nucleus</location>
        <location evidence="1">Nucleolus</location>
    </subcellularLocation>
</comment>
<dbReference type="GO" id="GO:0032040">
    <property type="term" value="C:small-subunit processome"/>
    <property type="evidence" value="ECO:0007669"/>
    <property type="project" value="TreeGrafter"/>
</dbReference>
<dbReference type="OrthoDB" id="273340at2759"/>
<feature type="chain" id="PRO_5036210195" description="Nucleolar protein 10" evidence="9">
    <location>
        <begin position="27"/>
        <end position="832"/>
    </location>
</feature>
<keyword evidence="5" id="KW-0677">Repeat</keyword>
<evidence type="ECO:0000256" key="9">
    <source>
        <dbReference type="SAM" id="SignalP"/>
    </source>
</evidence>
<evidence type="ECO:0000256" key="3">
    <source>
        <dbReference type="ARBA" id="ARBA00015517"/>
    </source>
</evidence>
<evidence type="ECO:0000259" key="11">
    <source>
        <dbReference type="Pfam" id="PF23097"/>
    </source>
</evidence>
<dbReference type="SUPFAM" id="SSF50978">
    <property type="entry name" value="WD40 repeat-like"/>
    <property type="match status" value="1"/>
</dbReference>
<protein>
    <recommendedName>
        <fullName evidence="3">Nucleolar protein 10</fullName>
    </recommendedName>
</protein>
<dbReference type="InterPro" id="IPR056551">
    <property type="entry name" value="Beta-prop_NOL10_N"/>
</dbReference>
<keyword evidence="9" id="KW-0732">Signal</keyword>
<feature type="region of interest" description="Disordered" evidence="7">
    <location>
        <begin position="807"/>
        <end position="832"/>
    </location>
</feature>
<dbReference type="InterPro" id="IPR015943">
    <property type="entry name" value="WD40/YVTN_repeat-like_dom_sf"/>
</dbReference>
<evidence type="ECO:0000256" key="7">
    <source>
        <dbReference type="SAM" id="MobiDB-lite"/>
    </source>
</evidence>
<dbReference type="PANTHER" id="PTHR14927:SF0">
    <property type="entry name" value="NUCLEOLAR PROTEIN 10"/>
    <property type="match status" value="1"/>
</dbReference>
<feature type="transmembrane region" description="Helical" evidence="8">
    <location>
        <begin position="135"/>
        <end position="155"/>
    </location>
</feature>
<dbReference type="Proteomes" id="UP000678499">
    <property type="component" value="Unassembled WGS sequence"/>
</dbReference>
<evidence type="ECO:0000313" key="14">
    <source>
        <dbReference type="Proteomes" id="UP000678499"/>
    </source>
</evidence>
<dbReference type="EMBL" id="OA883000">
    <property type="protein sequence ID" value="CAD7277620.1"/>
    <property type="molecule type" value="Genomic_DNA"/>
</dbReference>
<feature type="compositionally biased region" description="Basic and acidic residues" evidence="7">
    <location>
        <begin position="807"/>
        <end position="816"/>
    </location>
</feature>
<comment type="similarity">
    <text evidence="2">Belongs to the WD repeat NOL10/ENP2 family.</text>
</comment>
<evidence type="ECO:0000259" key="12">
    <source>
        <dbReference type="Pfam" id="PF23098"/>
    </source>
</evidence>
<feature type="region of interest" description="Disordered" evidence="7">
    <location>
        <begin position="726"/>
        <end position="766"/>
    </location>
</feature>
<evidence type="ECO:0000256" key="1">
    <source>
        <dbReference type="ARBA" id="ARBA00004604"/>
    </source>
</evidence>
<dbReference type="InterPro" id="IPR040382">
    <property type="entry name" value="NOL10/Enp2"/>
</dbReference>